<evidence type="ECO:0000256" key="1">
    <source>
        <dbReference type="ARBA" id="ARBA00004651"/>
    </source>
</evidence>
<feature type="transmembrane region" description="Helical" evidence="8">
    <location>
        <begin position="310"/>
        <end position="328"/>
    </location>
</feature>
<keyword evidence="11" id="KW-1185">Reference proteome</keyword>
<evidence type="ECO:0000256" key="5">
    <source>
        <dbReference type="ARBA" id="ARBA00023002"/>
    </source>
</evidence>
<evidence type="ECO:0000256" key="6">
    <source>
        <dbReference type="ARBA" id="ARBA00023136"/>
    </source>
</evidence>
<keyword evidence="3 7" id="KW-0812">Transmembrane</keyword>
<name>A0A4R9AJZ3_9MICO</name>
<evidence type="ECO:0000313" key="11">
    <source>
        <dbReference type="Proteomes" id="UP000298154"/>
    </source>
</evidence>
<dbReference type="Pfam" id="PF00361">
    <property type="entry name" value="Proton_antipo_M"/>
    <property type="match status" value="1"/>
</dbReference>
<dbReference type="InterPro" id="IPR052175">
    <property type="entry name" value="ComplexI-like_HydComp"/>
</dbReference>
<feature type="transmembrane region" description="Helical" evidence="8">
    <location>
        <begin position="516"/>
        <end position="540"/>
    </location>
</feature>
<reference evidence="10 11" key="1">
    <citation type="submission" date="2019-03" db="EMBL/GenBank/DDBJ databases">
        <title>Genomics of glacier-inhabiting Cryobacterium strains.</title>
        <authorList>
            <person name="Liu Q."/>
            <person name="Xin Y.-H."/>
        </authorList>
    </citation>
    <scope>NUCLEOTIDE SEQUENCE [LARGE SCALE GENOMIC DNA]</scope>
    <source>
        <strain evidence="10 11">Sr36</strain>
    </source>
</reference>
<dbReference type="InterPro" id="IPR001750">
    <property type="entry name" value="ND/Mrp_TM"/>
</dbReference>
<dbReference type="EMBL" id="SOHK01000023">
    <property type="protein sequence ID" value="TFD63460.1"/>
    <property type="molecule type" value="Genomic_DNA"/>
</dbReference>
<dbReference type="AlphaFoldDB" id="A0A4R9AJZ3"/>
<comment type="caution">
    <text evidence="10">The sequence shown here is derived from an EMBL/GenBank/DDBJ whole genome shotgun (WGS) entry which is preliminary data.</text>
</comment>
<proteinExistence type="predicted"/>
<evidence type="ECO:0000256" key="4">
    <source>
        <dbReference type="ARBA" id="ARBA00022989"/>
    </source>
</evidence>
<feature type="transmembrane region" description="Helical" evidence="8">
    <location>
        <begin position="340"/>
        <end position="361"/>
    </location>
</feature>
<comment type="subcellular location">
    <subcellularLocation>
        <location evidence="1">Cell membrane</location>
        <topology evidence="1">Multi-pass membrane protein</topology>
    </subcellularLocation>
    <subcellularLocation>
        <location evidence="7">Membrane</location>
        <topology evidence="7">Multi-pass membrane protein</topology>
    </subcellularLocation>
</comment>
<keyword evidence="4 8" id="KW-1133">Transmembrane helix</keyword>
<keyword evidence="5" id="KW-0560">Oxidoreductase</keyword>
<feature type="transmembrane region" description="Helical" evidence="8">
    <location>
        <begin position="571"/>
        <end position="590"/>
    </location>
</feature>
<feature type="transmembrane region" description="Helical" evidence="8">
    <location>
        <begin position="43"/>
        <end position="65"/>
    </location>
</feature>
<evidence type="ECO:0000256" key="7">
    <source>
        <dbReference type="RuleBase" id="RU000320"/>
    </source>
</evidence>
<keyword evidence="6 8" id="KW-0472">Membrane</keyword>
<dbReference type="PANTHER" id="PTHR42682:SF3">
    <property type="entry name" value="FORMATE HYDROGENLYASE SUBUNIT 3-RELATED"/>
    <property type="match status" value="1"/>
</dbReference>
<evidence type="ECO:0000256" key="2">
    <source>
        <dbReference type="ARBA" id="ARBA00022475"/>
    </source>
</evidence>
<feature type="transmembrane region" description="Helical" evidence="8">
    <location>
        <begin position="118"/>
        <end position="138"/>
    </location>
</feature>
<feature type="transmembrane region" description="Helical" evidence="8">
    <location>
        <begin position="695"/>
        <end position="711"/>
    </location>
</feature>
<feature type="transmembrane region" description="Helical" evidence="8">
    <location>
        <begin position="173"/>
        <end position="190"/>
    </location>
</feature>
<feature type="transmembrane region" description="Helical" evidence="8">
    <location>
        <begin position="77"/>
        <end position="106"/>
    </location>
</feature>
<evidence type="ECO:0000313" key="10">
    <source>
        <dbReference type="EMBL" id="TFD63460.1"/>
    </source>
</evidence>
<feature type="transmembrane region" description="Helical" evidence="8">
    <location>
        <begin position="419"/>
        <end position="447"/>
    </location>
</feature>
<dbReference type="OrthoDB" id="9768329at2"/>
<dbReference type="PANTHER" id="PTHR42682">
    <property type="entry name" value="HYDROGENASE-4 COMPONENT F"/>
    <property type="match status" value="1"/>
</dbReference>
<evidence type="ECO:0000256" key="3">
    <source>
        <dbReference type="ARBA" id="ARBA00022692"/>
    </source>
</evidence>
<dbReference type="Proteomes" id="UP000298154">
    <property type="component" value="Unassembled WGS sequence"/>
</dbReference>
<keyword evidence="2" id="KW-1003">Cell membrane</keyword>
<dbReference type="RefSeq" id="WP_134556776.1">
    <property type="nucleotide sequence ID" value="NZ_SOHK01000023.1"/>
</dbReference>
<dbReference type="GO" id="GO:0005886">
    <property type="term" value="C:plasma membrane"/>
    <property type="evidence" value="ECO:0007669"/>
    <property type="project" value="UniProtKB-SubCell"/>
</dbReference>
<protein>
    <submittedName>
        <fullName evidence="10">Hydrogenase 4 subunit B</fullName>
    </submittedName>
</protein>
<accession>A0A4R9AJZ3</accession>
<organism evidence="10 11">
    <name type="scientific">Cryobacterium ruanii</name>
    <dbReference type="NCBI Taxonomy" id="1259197"/>
    <lineage>
        <taxon>Bacteria</taxon>
        <taxon>Bacillati</taxon>
        <taxon>Actinomycetota</taxon>
        <taxon>Actinomycetes</taxon>
        <taxon>Micrococcales</taxon>
        <taxon>Microbacteriaceae</taxon>
        <taxon>Cryobacterium</taxon>
    </lineage>
</organism>
<feature type="transmembrane region" description="Helical" evidence="8">
    <location>
        <begin position="281"/>
        <end position="304"/>
    </location>
</feature>
<sequence length="712" mass="73266">MTAIGAELLLQTEIGAGLLPQTAIGAELLLQTEIGAGLLPQTAIGAGLLLQLGLGALAVVSGLMAAPSLRSRAGGILCTLLAVTGLATGLGALLGATGGLLIPIALPMDPLVLAPDRLGGLFMLVVSGVGILVSLYSMSSTRGADASRTAWVAMPVFLVGMQLVPAATDSVSFLLAWEIMTLGSTVLLLADHASRATVASASIWYSAMSQLSFFFILAGFAVLAAASGGTSFTSLQAVEPGSWPANLAFVLLLLGFGGKAELVPLHVWVPRVLPEAPSHVSAAMSGAMVKIGVYGGLLVCVRLLPDGPPWWGIAIMLVGGVSALYGILQASVSSDLKVLLAYSTTENMGLVFLGLGASMLLRGFDATAAADAALVAALLLTISHAAFKSTLFLGAGAIIHATGERNLDRLGGLGARMPVTAAAFGIASLGAAAIPITSGFVAEWMLLQSLIHGGRLDGAVVSVAASVAMPLAVAVIALTAGLALLTFVKAYGIAFLARPRSAAAADAREVPRLMQLALALGALFVLALGLLPGPIAALVAHTVSSNPTTAVQSVGLGGVSLPGIGAVLDPIMLVVLSALVAIPVIVSIIVSARRHPHRTVDLPWGGGGSRARPRMQYTATSYAEPLVRVFDDVLKPSRDVQVTHVAESRYLVERVRVEQRVSDIFETRLYRPVLNLLQRYGIVVRHLANGSIHRYLSYSFVALLIVLIVVSL</sequence>
<dbReference type="GO" id="GO:0016491">
    <property type="term" value="F:oxidoreductase activity"/>
    <property type="evidence" value="ECO:0007669"/>
    <property type="project" value="UniProtKB-KW"/>
</dbReference>
<feature type="domain" description="NADH:quinone oxidoreductase/Mrp antiporter transmembrane" evidence="9">
    <location>
        <begin position="167"/>
        <end position="466"/>
    </location>
</feature>
<evidence type="ECO:0000256" key="8">
    <source>
        <dbReference type="SAM" id="Phobius"/>
    </source>
</evidence>
<feature type="transmembrane region" description="Helical" evidence="8">
    <location>
        <begin position="202"/>
        <end position="227"/>
    </location>
</feature>
<feature type="transmembrane region" description="Helical" evidence="8">
    <location>
        <begin position="150"/>
        <end position="167"/>
    </location>
</feature>
<feature type="transmembrane region" description="Helical" evidence="8">
    <location>
        <begin position="467"/>
        <end position="496"/>
    </location>
</feature>
<gene>
    <name evidence="10" type="ORF">E3T47_14600</name>
</gene>
<feature type="transmembrane region" description="Helical" evidence="8">
    <location>
        <begin position="373"/>
        <end position="399"/>
    </location>
</feature>
<feature type="transmembrane region" description="Helical" evidence="8">
    <location>
        <begin position="247"/>
        <end position="269"/>
    </location>
</feature>
<evidence type="ECO:0000259" key="9">
    <source>
        <dbReference type="Pfam" id="PF00361"/>
    </source>
</evidence>